<dbReference type="Proteomes" id="UP001240643">
    <property type="component" value="Unassembled WGS sequence"/>
</dbReference>
<gene>
    <name evidence="2" type="ORF">J2Z62_000694</name>
</gene>
<evidence type="ECO:0000313" key="2">
    <source>
        <dbReference type="EMBL" id="MDQ0514256.1"/>
    </source>
</evidence>
<keyword evidence="3" id="KW-1185">Reference proteome</keyword>
<evidence type="ECO:0008006" key="4">
    <source>
        <dbReference type="Google" id="ProtNLM"/>
    </source>
</evidence>
<accession>A0ABU0LZX9</accession>
<proteinExistence type="predicted"/>
<feature type="transmembrane region" description="Helical" evidence="1">
    <location>
        <begin position="149"/>
        <end position="168"/>
    </location>
</feature>
<dbReference type="RefSeq" id="WP_256547055.1">
    <property type="nucleotide sequence ID" value="NZ_CP101809.1"/>
</dbReference>
<sequence>MYKSQIRQFYQKYLTTKIDLTYPSSLNLWKSSVLYLLRSRGVVITSILVPFLIYLVAVLTAAHNEFFFSLFKVFSVFLTLTNTIYLSFELNNTSFFKKILISCGERKYQMLIPAVLVLVFQAVNLGMIVLYISIYYWITQQTSPISPEFFYTIFLSGITSSLIALIIANVFTKKMAVFSIGLFFSFFIILFTNFNYYMGNKFFADLSYVLPYRYISLLEGQSWYSGTPYNLLSANIFDVNVPQIAIGGGVDDSYTTIDASQISTLPHWFTDTDNNSVDLLVDPQNNPNFETALRIFHELTPSSQLEILDVLNKINQAKMNPSNQQPTTELLYIVNNKADKIVNLLMPWLFIAGFFGIIFALNPLKKTKYT</sequence>
<comment type="caution">
    <text evidence="2">The sequence shown here is derived from an EMBL/GenBank/DDBJ whole genome shotgun (WGS) entry which is preliminary data.</text>
</comment>
<feature type="transmembrane region" description="Helical" evidence="1">
    <location>
        <begin position="345"/>
        <end position="364"/>
    </location>
</feature>
<keyword evidence="1" id="KW-0812">Transmembrane</keyword>
<feature type="transmembrane region" description="Helical" evidence="1">
    <location>
        <begin position="66"/>
        <end position="88"/>
    </location>
</feature>
<feature type="transmembrane region" description="Helical" evidence="1">
    <location>
        <begin position="108"/>
        <end position="137"/>
    </location>
</feature>
<feature type="transmembrane region" description="Helical" evidence="1">
    <location>
        <begin position="41"/>
        <end position="60"/>
    </location>
</feature>
<organism evidence="2 3">
    <name type="scientific">Mycoplasmoides fastidiosum</name>
    <dbReference type="NCBI Taxonomy" id="92758"/>
    <lineage>
        <taxon>Bacteria</taxon>
        <taxon>Bacillati</taxon>
        <taxon>Mycoplasmatota</taxon>
        <taxon>Mycoplasmoidales</taxon>
        <taxon>Mycoplasmoidaceae</taxon>
        <taxon>Mycoplasmoides</taxon>
    </lineage>
</organism>
<evidence type="ECO:0000313" key="3">
    <source>
        <dbReference type="Proteomes" id="UP001240643"/>
    </source>
</evidence>
<reference evidence="2" key="1">
    <citation type="submission" date="2023-07" db="EMBL/GenBank/DDBJ databases">
        <title>Genomic Encyclopedia of Type Strains, Phase IV (KMG-IV): sequencing the most valuable type-strain genomes for metagenomic binning, comparative biology and taxonomic classification.</title>
        <authorList>
            <person name="Goeker M."/>
        </authorList>
    </citation>
    <scope>NUCLEOTIDE SEQUENCE [LARGE SCALE GENOMIC DNA]</scope>
    <source>
        <strain evidence="2">DSM 21204</strain>
    </source>
</reference>
<protein>
    <recommendedName>
        <fullName evidence="4">ABC transporter permease</fullName>
    </recommendedName>
</protein>
<name>A0ABU0LZX9_9BACT</name>
<dbReference type="EMBL" id="JAUSWO010000001">
    <property type="protein sequence ID" value="MDQ0514256.1"/>
    <property type="molecule type" value="Genomic_DNA"/>
</dbReference>
<keyword evidence="1" id="KW-1133">Transmembrane helix</keyword>
<feature type="transmembrane region" description="Helical" evidence="1">
    <location>
        <begin position="175"/>
        <end position="198"/>
    </location>
</feature>
<evidence type="ECO:0000256" key="1">
    <source>
        <dbReference type="SAM" id="Phobius"/>
    </source>
</evidence>
<keyword evidence="1" id="KW-0472">Membrane</keyword>